<dbReference type="Pfam" id="PF14243">
    <property type="entry name" value="R2K_3"/>
    <property type="match status" value="1"/>
</dbReference>
<dbReference type="InterPro" id="IPR025643">
    <property type="entry name" value="R2K_3"/>
</dbReference>
<keyword evidence="3" id="KW-1185">Reference proteome</keyword>
<evidence type="ECO:0000259" key="1">
    <source>
        <dbReference type="Pfam" id="PF14243"/>
    </source>
</evidence>
<accession>A0ABV8M0R1</accession>
<dbReference type="Proteomes" id="UP001595816">
    <property type="component" value="Unassembled WGS sequence"/>
</dbReference>
<sequence length="291" mass="31363">MAAFTVLFCADPLSPHRVDPYFADQATLVRELGGATALVDHDAVLAGNSVTAVRRVPVDAGPVWYRGWMIPADRYAELAAVLAGRGTPLRVPPDDYRAAHELPGWYATFAAVTPESVWMPRQPLDPPSPGEIADLIGSLGSGPAIVKDYVKSRKHEWAEACYLPDLADLDHATRVITRLIELQDDTLQGGIVVRRFEDYGRAAGRTAEARAWWVDAEPVLVSAHPDTPDLAPHPDLRAVAPLVAALGGRFVTTDLALRADGEWRVVEVGDGQVSDLPPTADAALLFSALAR</sequence>
<dbReference type="EMBL" id="JBHSAY010000029">
    <property type="protein sequence ID" value="MFC4136318.1"/>
    <property type="molecule type" value="Genomic_DNA"/>
</dbReference>
<feature type="domain" description="ATP-grasp" evidence="1">
    <location>
        <begin position="139"/>
        <end position="288"/>
    </location>
</feature>
<organism evidence="2 3">
    <name type="scientific">Hamadaea flava</name>
    <dbReference type="NCBI Taxonomy" id="1742688"/>
    <lineage>
        <taxon>Bacteria</taxon>
        <taxon>Bacillati</taxon>
        <taxon>Actinomycetota</taxon>
        <taxon>Actinomycetes</taxon>
        <taxon>Micromonosporales</taxon>
        <taxon>Micromonosporaceae</taxon>
        <taxon>Hamadaea</taxon>
    </lineage>
</organism>
<reference evidence="3" key="1">
    <citation type="journal article" date="2019" name="Int. J. Syst. Evol. Microbiol.">
        <title>The Global Catalogue of Microorganisms (GCM) 10K type strain sequencing project: providing services to taxonomists for standard genome sequencing and annotation.</title>
        <authorList>
            <consortium name="The Broad Institute Genomics Platform"/>
            <consortium name="The Broad Institute Genome Sequencing Center for Infectious Disease"/>
            <person name="Wu L."/>
            <person name="Ma J."/>
        </authorList>
    </citation>
    <scope>NUCLEOTIDE SEQUENCE [LARGE SCALE GENOMIC DNA]</scope>
    <source>
        <strain evidence="3">CGMCC 4.7289</strain>
    </source>
</reference>
<evidence type="ECO:0000313" key="3">
    <source>
        <dbReference type="Proteomes" id="UP001595816"/>
    </source>
</evidence>
<dbReference type="RefSeq" id="WP_253751064.1">
    <property type="nucleotide sequence ID" value="NZ_JAMZDZ010000001.1"/>
</dbReference>
<protein>
    <submittedName>
        <fullName evidence="2">ATP-grasp domain-containing protein</fullName>
    </submittedName>
</protein>
<gene>
    <name evidence="2" type="ORF">ACFOZ4_37415</name>
</gene>
<proteinExistence type="predicted"/>
<name>A0ABV8M0R1_9ACTN</name>
<comment type="caution">
    <text evidence="2">The sequence shown here is derived from an EMBL/GenBank/DDBJ whole genome shotgun (WGS) entry which is preliminary data.</text>
</comment>
<evidence type="ECO:0000313" key="2">
    <source>
        <dbReference type="EMBL" id="MFC4136318.1"/>
    </source>
</evidence>